<dbReference type="InterPro" id="IPR027417">
    <property type="entry name" value="P-loop_NTPase"/>
</dbReference>
<dbReference type="RefSeq" id="WP_247198391.1">
    <property type="nucleotide sequence ID" value="NZ_JALKCG010000001.1"/>
</dbReference>
<evidence type="ECO:0000313" key="3">
    <source>
        <dbReference type="Proteomes" id="UP001202867"/>
    </source>
</evidence>
<evidence type="ECO:0000259" key="1">
    <source>
        <dbReference type="Pfam" id="PF00685"/>
    </source>
</evidence>
<proteinExistence type="predicted"/>
<feature type="domain" description="Sulfotransferase" evidence="1">
    <location>
        <begin position="79"/>
        <end position="241"/>
    </location>
</feature>
<sequence>MGLRTKYDLLVRKHRINLLTHHKCASTWLLGLVDRVARQNSLKYVSLHHGSALPSRRHHISLLINAIYPTIAPHLDVPSIHIIRNPLSIISSAYFSHRKTHPTDGWEVLEKQRTLLQSVDKTTGMLLTLAFLESAEFYPDTPGPLHGLRSWNFDDPRITTVRMEDMVKDIPGFLKLLGERLGDDLTLPAADEFSFEAIAGHRVGEVNESSHYRSGDAEGWRAELPPAVVEYVWAQFTPLMERYYPESRPA</sequence>
<comment type="caution">
    <text evidence="2">The sequence shown here is derived from an EMBL/GenBank/DDBJ whole genome shotgun (WGS) entry which is preliminary data.</text>
</comment>
<evidence type="ECO:0000313" key="2">
    <source>
        <dbReference type="EMBL" id="MCK0206796.1"/>
    </source>
</evidence>
<dbReference type="Gene3D" id="3.40.50.300">
    <property type="entry name" value="P-loop containing nucleotide triphosphate hydrolases"/>
    <property type="match status" value="1"/>
</dbReference>
<name>A0ABT0DHN2_9HYPH</name>
<gene>
    <name evidence="2" type="ORF">MWN33_01990</name>
</gene>
<dbReference type="EMBL" id="JALKCG010000001">
    <property type="protein sequence ID" value="MCK0206796.1"/>
    <property type="molecule type" value="Genomic_DNA"/>
</dbReference>
<dbReference type="InterPro" id="IPR000863">
    <property type="entry name" value="Sulfotransferase_dom"/>
</dbReference>
<accession>A0ABT0DHN2</accession>
<keyword evidence="3" id="KW-1185">Reference proteome</keyword>
<reference evidence="3" key="1">
    <citation type="submission" date="2023-07" db="EMBL/GenBank/DDBJ databases">
        <title>Ancylobacter moscoviensis sp. nov., facultatively methylotrophic bacteria from activated sludge and the reclassification of Starkeya novella (Starkey 1934) Kelly et al. 2000 as Ancylobacter novellus comb. nov., Starkeya koreensis Im et al. 2006 as Ancylobacter koreensis comb.nov., Angulomicrobium tetraedrale Vasil'eva et al. 1986 as Ancylobacter tetraedralis comb. nov., Angulomicrobium amanitiforme Fritz et al. 2004 as Ancylobacter amanitiformis comb. nov. and Methylorhabdus multivorans Doronina et al. 1996 as Ancylobacter multivorans comb. nov. and emended description of the genus Ancylobacter.</title>
        <authorList>
            <person name="Doronina N."/>
            <person name="Chemodurova A."/>
            <person name="Grouzdev D."/>
            <person name="Koziaeva V."/>
            <person name="Shi W."/>
            <person name="Wu L."/>
            <person name="Kaparullina E."/>
        </authorList>
    </citation>
    <scope>NUCLEOTIDE SEQUENCE [LARGE SCALE GENOMIC DNA]</scope>
    <source>
        <strain evidence="3">Jip08</strain>
    </source>
</reference>
<protein>
    <submittedName>
        <fullName evidence="2">Sulfotransferase domain-containing protein</fullName>
    </submittedName>
</protein>
<dbReference type="SUPFAM" id="SSF52540">
    <property type="entry name" value="P-loop containing nucleoside triphosphate hydrolases"/>
    <property type="match status" value="1"/>
</dbReference>
<dbReference type="Proteomes" id="UP001202867">
    <property type="component" value="Unassembled WGS sequence"/>
</dbReference>
<organism evidence="2 3">
    <name type="scientific">Ancylobacter koreensis</name>
    <dbReference type="NCBI Taxonomy" id="266121"/>
    <lineage>
        <taxon>Bacteria</taxon>
        <taxon>Pseudomonadati</taxon>
        <taxon>Pseudomonadota</taxon>
        <taxon>Alphaproteobacteria</taxon>
        <taxon>Hyphomicrobiales</taxon>
        <taxon>Xanthobacteraceae</taxon>
        <taxon>Ancylobacter</taxon>
    </lineage>
</organism>
<dbReference type="Pfam" id="PF00685">
    <property type="entry name" value="Sulfotransfer_1"/>
    <property type="match status" value="1"/>
</dbReference>